<dbReference type="InterPro" id="IPR036390">
    <property type="entry name" value="WH_DNA-bd_sf"/>
</dbReference>
<protein>
    <submittedName>
        <fullName evidence="1">Putative transcriptional regulator</fullName>
    </submittedName>
</protein>
<evidence type="ECO:0000313" key="2">
    <source>
        <dbReference type="Proteomes" id="UP000247454"/>
    </source>
</evidence>
<reference evidence="1 2" key="1">
    <citation type="submission" date="2018-06" db="EMBL/GenBank/DDBJ databases">
        <title>Genomic Encyclopedia of Type Strains, Phase III (KMG-III): the genomes of soil and plant-associated and newly described type strains.</title>
        <authorList>
            <person name="Whitman W."/>
        </authorList>
    </citation>
    <scope>NUCLEOTIDE SEQUENCE [LARGE SCALE GENOMIC DNA]</scope>
    <source>
        <strain evidence="1 2">ORS 1419</strain>
    </source>
</reference>
<evidence type="ECO:0000313" key="1">
    <source>
        <dbReference type="EMBL" id="PYE90453.1"/>
    </source>
</evidence>
<sequence>MTVLIIDVASIDEIKADVVRRVKSGVEAKEDFYTFLTYEDLHRALTPKRIAILDAMKGRGPLSMREVARLVGRDFKGVHTDLNAMRLIGLIDSAPEGGVILAYDELHIDITLSAKAA</sequence>
<dbReference type="Pfam" id="PF25212">
    <property type="entry name" value="HVO_A0114"/>
    <property type="match status" value="1"/>
</dbReference>
<gene>
    <name evidence="1" type="ORF">C7477_101126</name>
</gene>
<name>A0A318T7B4_9HYPH</name>
<proteinExistence type="predicted"/>
<comment type="caution">
    <text evidence="1">The sequence shown here is derived from an EMBL/GenBank/DDBJ whole genome shotgun (WGS) entry which is preliminary data.</text>
</comment>
<dbReference type="OrthoDB" id="7471569at2"/>
<organism evidence="1 2">
    <name type="scientific">Phyllobacterium leguminum</name>
    <dbReference type="NCBI Taxonomy" id="314237"/>
    <lineage>
        <taxon>Bacteria</taxon>
        <taxon>Pseudomonadati</taxon>
        <taxon>Pseudomonadota</taxon>
        <taxon>Alphaproteobacteria</taxon>
        <taxon>Hyphomicrobiales</taxon>
        <taxon>Phyllobacteriaceae</taxon>
        <taxon>Phyllobacterium</taxon>
    </lineage>
</organism>
<dbReference type="AlphaFoldDB" id="A0A318T7B4"/>
<dbReference type="RefSeq" id="WP_110747597.1">
    <property type="nucleotide sequence ID" value="NZ_QJTF01000001.1"/>
</dbReference>
<accession>A0A318T7B4</accession>
<keyword evidence="2" id="KW-1185">Reference proteome</keyword>
<dbReference type="Proteomes" id="UP000247454">
    <property type="component" value="Unassembled WGS sequence"/>
</dbReference>
<dbReference type="SUPFAM" id="SSF46785">
    <property type="entry name" value="Winged helix' DNA-binding domain"/>
    <property type="match status" value="1"/>
</dbReference>
<dbReference type="EMBL" id="QJTF01000001">
    <property type="protein sequence ID" value="PYE90453.1"/>
    <property type="molecule type" value="Genomic_DNA"/>
</dbReference>